<evidence type="ECO:0000313" key="4">
    <source>
        <dbReference type="EMBL" id="MBR7835504.1"/>
    </source>
</evidence>
<feature type="active site" description="Proton acceptor" evidence="2">
    <location>
        <position position="71"/>
    </location>
</feature>
<comment type="caution">
    <text evidence="4">The sequence shown here is derived from an EMBL/GenBank/DDBJ whole genome shotgun (WGS) entry which is preliminary data.</text>
</comment>
<dbReference type="GO" id="GO:0000271">
    <property type="term" value="P:polysaccharide biosynthetic process"/>
    <property type="evidence" value="ECO:0007669"/>
    <property type="project" value="TreeGrafter"/>
</dbReference>
<evidence type="ECO:0000313" key="5">
    <source>
        <dbReference type="Proteomes" id="UP000675781"/>
    </source>
</evidence>
<dbReference type="GO" id="GO:0005829">
    <property type="term" value="C:cytosol"/>
    <property type="evidence" value="ECO:0007669"/>
    <property type="project" value="TreeGrafter"/>
</dbReference>
<comment type="similarity">
    <text evidence="1">Belongs to the dTDP-4-dehydrorhamnose 3,5-epimerase family.</text>
</comment>
<proteinExistence type="inferred from homology"/>
<dbReference type="GO" id="GO:0019305">
    <property type="term" value="P:dTDP-rhamnose biosynthetic process"/>
    <property type="evidence" value="ECO:0007669"/>
    <property type="project" value="TreeGrafter"/>
</dbReference>
<reference evidence="4" key="1">
    <citation type="submission" date="2021-04" db="EMBL/GenBank/DDBJ databases">
        <title>Genome based classification of Actinospica acidithermotolerans sp. nov., an actinobacterium isolated from an Indonesian hot spring.</title>
        <authorList>
            <person name="Kusuma A.B."/>
            <person name="Putra K.E."/>
            <person name="Nafisah S."/>
            <person name="Loh J."/>
            <person name="Nouioui I."/>
            <person name="Goodfellow M."/>
        </authorList>
    </citation>
    <scope>NUCLEOTIDE SEQUENCE</scope>
    <source>
        <strain evidence="4">CSCA 57</strain>
    </source>
</reference>
<sequence length="189" mass="20285">MSQTTVVPFVVAGTEIEGLKVLQAKQITDERGTVREFYRESSFLEAGLPSLGPWLQVNVTETRQGALRGLHGEEMFKLVAVVEGEAFGAYFDARPDSPSRGKVVTVRLVKGTQVLVPKGVCNGFQSVSPGVTQYLYCFDQEWRTGMAGVAVNPLDPDLGIAWPLPVDVSDPGLISVKDASAPFAAEVTG</sequence>
<evidence type="ECO:0000256" key="3">
    <source>
        <dbReference type="PIRSR" id="PIRSR600888-3"/>
    </source>
</evidence>
<dbReference type="AlphaFoldDB" id="A0A941EX10"/>
<protein>
    <submittedName>
        <fullName evidence="4">dTDP-4-dehydrorhamnose 3,5-epimerase family protein</fullName>
    </submittedName>
</protein>
<dbReference type="EMBL" id="JAGSOG010000097">
    <property type="protein sequence ID" value="MBR7835504.1"/>
    <property type="molecule type" value="Genomic_DNA"/>
</dbReference>
<name>A0A941EX10_9ACTN</name>
<feature type="site" description="Participates in a stacking interaction with the thymidine ring of dTDP-4-oxo-6-deoxyglucose" evidence="3">
    <location>
        <position position="142"/>
    </location>
</feature>
<feature type="active site" description="Proton donor" evidence="2">
    <location>
        <position position="136"/>
    </location>
</feature>
<accession>A0A941EX10</accession>
<dbReference type="InterPro" id="IPR011051">
    <property type="entry name" value="RmlC_Cupin_sf"/>
</dbReference>
<dbReference type="GO" id="GO:0008830">
    <property type="term" value="F:dTDP-4-dehydrorhamnose 3,5-epimerase activity"/>
    <property type="evidence" value="ECO:0007669"/>
    <property type="project" value="InterPro"/>
</dbReference>
<dbReference type="InterPro" id="IPR014710">
    <property type="entry name" value="RmlC-like_jellyroll"/>
</dbReference>
<dbReference type="Pfam" id="PF00908">
    <property type="entry name" value="dTDP_sugar_isom"/>
    <property type="match status" value="1"/>
</dbReference>
<gene>
    <name evidence="4" type="ORF">KDL01_19670</name>
</gene>
<dbReference type="PANTHER" id="PTHR21047:SF2">
    <property type="entry name" value="THYMIDINE DIPHOSPHO-4-KETO-RHAMNOSE 3,5-EPIMERASE"/>
    <property type="match status" value="1"/>
</dbReference>
<dbReference type="Proteomes" id="UP000675781">
    <property type="component" value="Unassembled WGS sequence"/>
</dbReference>
<dbReference type="RefSeq" id="WP_212529992.1">
    <property type="nucleotide sequence ID" value="NZ_JAGSOG010000097.1"/>
</dbReference>
<evidence type="ECO:0000256" key="2">
    <source>
        <dbReference type="PIRSR" id="PIRSR600888-1"/>
    </source>
</evidence>
<organism evidence="4 5">
    <name type="scientific">Actinospica durhamensis</name>
    <dbReference type="NCBI Taxonomy" id="1508375"/>
    <lineage>
        <taxon>Bacteria</taxon>
        <taxon>Bacillati</taxon>
        <taxon>Actinomycetota</taxon>
        <taxon>Actinomycetes</taxon>
        <taxon>Catenulisporales</taxon>
        <taxon>Actinospicaceae</taxon>
        <taxon>Actinospica</taxon>
    </lineage>
</organism>
<keyword evidence="5" id="KW-1185">Reference proteome</keyword>
<evidence type="ECO:0000256" key="1">
    <source>
        <dbReference type="ARBA" id="ARBA00010154"/>
    </source>
</evidence>
<dbReference type="PANTHER" id="PTHR21047">
    <property type="entry name" value="DTDP-6-DEOXY-D-GLUCOSE-3,5 EPIMERASE"/>
    <property type="match status" value="1"/>
</dbReference>
<dbReference type="Gene3D" id="2.60.120.10">
    <property type="entry name" value="Jelly Rolls"/>
    <property type="match status" value="1"/>
</dbReference>
<dbReference type="InterPro" id="IPR000888">
    <property type="entry name" value="RmlC-like"/>
</dbReference>
<dbReference type="SUPFAM" id="SSF51182">
    <property type="entry name" value="RmlC-like cupins"/>
    <property type="match status" value="1"/>
</dbReference>